<feature type="domain" description="Sushi" evidence="6">
    <location>
        <begin position="262"/>
        <end position="321"/>
    </location>
</feature>
<sequence length="454" mass="51800">MVGLRASVISQTQETCGVPPVVNNAVIIHGKKTFYDNNDQVVYQCKKGYKFQGPYNYMYSTCLHGKWPIIPECLSSTCGPPPAVDHAEITHGKRREYEDNNWIRYRCHQGYEFEGLNEYSTCRHGKWSDAPKCISLRPTCGPPPAVDHAEITHGKRREYEDNDWITYRCHQGYGFEGSIYYSTCRHGKWSDAPKCISLRPTCGPPPAVDHAEITHGERREYEDNDWITYRCHQGYGFEGSIYYSTCRHGKWSDAPKCISLRPTCGPPPAVNNAVILRGERREYRDSEVIEYRCNLGYEFEGSNDYSTCRHGKWSDAPKCISSGAGSGSECGPPPVVDNAVIEQRLKPSGVYQNGDTMKYQCQSFYVLKESNQARCNRGTWESLPICLEPCTVTNNDMEQRNIMSRWSTSTNFIKHNDIIEFTCTYGTRLRRDSGPLRIRCNNGRLDLPTCAWQK</sequence>
<evidence type="ECO:0000259" key="6">
    <source>
        <dbReference type="PROSITE" id="PS50923"/>
    </source>
</evidence>
<dbReference type="InterPro" id="IPR035976">
    <property type="entry name" value="Sushi/SCR/CCP_sf"/>
</dbReference>
<keyword evidence="8" id="KW-1185">Reference proteome</keyword>
<evidence type="ECO:0000256" key="2">
    <source>
        <dbReference type="ARBA" id="ARBA00022659"/>
    </source>
</evidence>
<evidence type="ECO:0000256" key="5">
    <source>
        <dbReference type="PROSITE-ProRule" id="PRU00302"/>
    </source>
</evidence>
<feature type="domain" description="Sushi" evidence="6">
    <location>
        <begin position="76"/>
        <end position="135"/>
    </location>
</feature>
<dbReference type="EMBL" id="JAHFZB010000011">
    <property type="protein sequence ID" value="KAK6484138.1"/>
    <property type="molecule type" value="Genomic_DNA"/>
</dbReference>
<evidence type="ECO:0000256" key="3">
    <source>
        <dbReference type="ARBA" id="ARBA00022729"/>
    </source>
</evidence>
<dbReference type="Pfam" id="PF00084">
    <property type="entry name" value="Sushi"/>
    <property type="match status" value="6"/>
</dbReference>
<dbReference type="SUPFAM" id="SSF57535">
    <property type="entry name" value="Complement control module/SCR domain"/>
    <property type="match status" value="7"/>
</dbReference>
<dbReference type="InterPro" id="IPR051503">
    <property type="entry name" value="ComplSys_Reg/VirEntry_Med"/>
</dbReference>
<keyword evidence="3" id="KW-0732">Signal</keyword>
<comment type="caution">
    <text evidence="7">The sequence shown here is derived from an EMBL/GenBank/DDBJ whole genome shotgun (WGS) entry which is preliminary data.</text>
</comment>
<evidence type="ECO:0000313" key="7">
    <source>
        <dbReference type="EMBL" id="KAK6484138.1"/>
    </source>
</evidence>
<accession>A0ABR0ZH81</accession>
<protein>
    <submittedName>
        <fullName evidence="7">Complement factor H-like isoform X3</fullName>
    </submittedName>
</protein>
<feature type="domain" description="Sushi" evidence="6">
    <location>
        <begin position="200"/>
        <end position="259"/>
    </location>
</feature>
<dbReference type="PROSITE" id="PS50923">
    <property type="entry name" value="SUSHI"/>
    <property type="match status" value="6"/>
</dbReference>
<name>A0ABR0ZH81_HUSHU</name>
<comment type="subcellular location">
    <subcellularLocation>
        <location evidence="1">Virion</location>
    </subcellularLocation>
</comment>
<keyword evidence="4" id="KW-1015">Disulfide bond</keyword>
<feature type="domain" description="Sushi" evidence="6">
    <location>
        <begin position="138"/>
        <end position="197"/>
    </location>
</feature>
<dbReference type="InterPro" id="IPR000436">
    <property type="entry name" value="Sushi_SCR_CCP_dom"/>
</dbReference>
<comment type="caution">
    <text evidence="5">Lacks conserved residue(s) required for the propagation of feature annotation.</text>
</comment>
<evidence type="ECO:0000256" key="1">
    <source>
        <dbReference type="ARBA" id="ARBA00004328"/>
    </source>
</evidence>
<dbReference type="Proteomes" id="UP001369086">
    <property type="component" value="Unassembled WGS sequence"/>
</dbReference>
<dbReference type="SMART" id="SM00032">
    <property type="entry name" value="CCP"/>
    <property type="match status" value="7"/>
</dbReference>
<dbReference type="CDD" id="cd00033">
    <property type="entry name" value="CCP"/>
    <property type="match status" value="6"/>
</dbReference>
<proteinExistence type="predicted"/>
<evidence type="ECO:0000256" key="4">
    <source>
        <dbReference type="ARBA" id="ARBA00023157"/>
    </source>
</evidence>
<keyword evidence="2 5" id="KW-0768">Sushi</keyword>
<organism evidence="7 8">
    <name type="scientific">Huso huso</name>
    <name type="common">Beluga</name>
    <name type="synonym">Acipenser huso</name>
    <dbReference type="NCBI Taxonomy" id="61971"/>
    <lineage>
        <taxon>Eukaryota</taxon>
        <taxon>Metazoa</taxon>
        <taxon>Chordata</taxon>
        <taxon>Craniata</taxon>
        <taxon>Vertebrata</taxon>
        <taxon>Euteleostomi</taxon>
        <taxon>Actinopterygii</taxon>
        <taxon>Chondrostei</taxon>
        <taxon>Acipenseriformes</taxon>
        <taxon>Acipenseridae</taxon>
        <taxon>Huso</taxon>
    </lineage>
</organism>
<feature type="domain" description="Sushi" evidence="6">
    <location>
        <begin position="328"/>
        <end position="388"/>
    </location>
</feature>
<evidence type="ECO:0000313" key="8">
    <source>
        <dbReference type="Proteomes" id="UP001369086"/>
    </source>
</evidence>
<dbReference type="PANTHER" id="PTHR45785:SF2">
    <property type="entry name" value="COMPLEMENT FACTOR H-RELATED"/>
    <property type="match status" value="1"/>
</dbReference>
<dbReference type="Gene3D" id="2.10.70.10">
    <property type="entry name" value="Complement Module, domain 1"/>
    <property type="match status" value="7"/>
</dbReference>
<feature type="domain" description="Sushi" evidence="6">
    <location>
        <begin position="14"/>
        <end position="75"/>
    </location>
</feature>
<reference evidence="7 8" key="1">
    <citation type="submission" date="2021-05" db="EMBL/GenBank/DDBJ databases">
        <authorList>
            <person name="Zahm M."/>
            <person name="Klopp C."/>
            <person name="Cabau C."/>
            <person name="Kuhl H."/>
            <person name="Suciu R."/>
            <person name="Ciorpac M."/>
            <person name="Holostenco D."/>
            <person name="Gessner J."/>
            <person name="Wuertz S."/>
            <person name="Hohne C."/>
            <person name="Stock M."/>
            <person name="Gislard M."/>
            <person name="Lluch J."/>
            <person name="Milhes M."/>
            <person name="Lampietro C."/>
            <person name="Lopez Roques C."/>
            <person name="Donnadieu C."/>
            <person name="Du K."/>
            <person name="Schartl M."/>
            <person name="Guiguen Y."/>
        </authorList>
    </citation>
    <scope>NUCLEOTIDE SEQUENCE [LARGE SCALE GENOMIC DNA]</scope>
    <source>
        <strain evidence="7">Hh-F2</strain>
        <tissue evidence="7">Blood</tissue>
    </source>
</reference>
<dbReference type="PANTHER" id="PTHR45785">
    <property type="entry name" value="COMPLEMENT FACTOR H-RELATED"/>
    <property type="match status" value="1"/>
</dbReference>
<gene>
    <name evidence="7" type="ORF">HHUSO_G13848</name>
</gene>